<protein>
    <recommendedName>
        <fullName evidence="7">Lipase</fullName>
    </recommendedName>
</protein>
<evidence type="ECO:0000259" key="10">
    <source>
        <dbReference type="Pfam" id="PF00561"/>
    </source>
</evidence>
<name>A0A2W1BHX8_HELAM</name>
<dbReference type="SUPFAM" id="SSF53474">
    <property type="entry name" value="alpha/beta-Hydrolases"/>
    <property type="match status" value="1"/>
</dbReference>
<dbReference type="EMBL" id="KZ150080">
    <property type="protein sequence ID" value="PZC73881.1"/>
    <property type="molecule type" value="Genomic_DNA"/>
</dbReference>
<dbReference type="InterPro" id="IPR029058">
    <property type="entry name" value="AB_hydrolase_fold"/>
</dbReference>
<keyword evidence="6" id="KW-0325">Glycoprotein</keyword>
<comment type="similarity">
    <text evidence="1 7">Belongs to the AB hydrolase superfamily. Lipase family.</text>
</comment>
<keyword evidence="12" id="KW-1185">Reference proteome</keyword>
<evidence type="ECO:0000256" key="1">
    <source>
        <dbReference type="ARBA" id="ARBA00010701"/>
    </source>
</evidence>
<dbReference type="Pfam" id="PF00561">
    <property type="entry name" value="Abhydrolase_1"/>
    <property type="match status" value="1"/>
</dbReference>
<dbReference type="Proteomes" id="UP000249218">
    <property type="component" value="Unassembled WGS sequence"/>
</dbReference>
<evidence type="ECO:0000256" key="6">
    <source>
        <dbReference type="ARBA" id="ARBA00023180"/>
    </source>
</evidence>
<feature type="active site" description="Charge relay system" evidence="8">
    <location>
        <position position="332"/>
    </location>
</feature>
<evidence type="ECO:0000256" key="5">
    <source>
        <dbReference type="ARBA" id="ARBA00023098"/>
    </source>
</evidence>
<evidence type="ECO:0000256" key="9">
    <source>
        <dbReference type="SAM" id="SignalP"/>
    </source>
</evidence>
<dbReference type="GO" id="GO:0016042">
    <property type="term" value="P:lipid catabolic process"/>
    <property type="evidence" value="ECO:0007669"/>
    <property type="project" value="UniProtKB-KW"/>
</dbReference>
<dbReference type="OrthoDB" id="9974421at2759"/>
<evidence type="ECO:0000256" key="7">
    <source>
        <dbReference type="PIRNR" id="PIRNR000862"/>
    </source>
</evidence>
<dbReference type="GO" id="GO:0016788">
    <property type="term" value="F:hydrolase activity, acting on ester bonds"/>
    <property type="evidence" value="ECO:0007669"/>
    <property type="project" value="InterPro"/>
</dbReference>
<dbReference type="PANTHER" id="PTHR11005">
    <property type="entry name" value="LYSOSOMAL ACID LIPASE-RELATED"/>
    <property type="match status" value="1"/>
</dbReference>
<sequence>MHRIFLGLFFIAQVLSQTRNLEWPEDAILTFGGLAMKYVQRVEEFDVLTPDGYFLKLFHIPGDRRRPVLLIHGALDSSDSFIMRGNTSLAVALARDNYDVWAMNYKGNRYARTHVTLDADADKEFWNFSLHEIGTIDIPTTIDFVLNRTGQRKLSVIGFSEGTTASYVMGATRPEYNDKIKLHISLAPVCFLQNTKPLMSYIIQLAPILNIALEAITGNEIGGYNSTSKALINQFCMKEDRYKVCLDALFSVTGANAKEIEMEFFPVVLGHFPAGSSRKNLYHLAQIGESKKFQNYDYGLAQNMRKYKRPTPPEYDLSQVTMNIALIVANNDKISTIKDTELLRQRLPNVVDYVMMPNSAFNHIDYVWGRSTHKTMFQHIFRLLNKYNY</sequence>
<evidence type="ECO:0000313" key="12">
    <source>
        <dbReference type="Proteomes" id="UP000249218"/>
    </source>
</evidence>
<keyword evidence="4 7" id="KW-0442">Lipid degradation</keyword>
<evidence type="ECO:0000256" key="2">
    <source>
        <dbReference type="ARBA" id="ARBA00022729"/>
    </source>
</evidence>
<feature type="active site" description="Charge relay system" evidence="8">
    <location>
        <position position="363"/>
    </location>
</feature>
<organism evidence="11 12">
    <name type="scientific">Helicoverpa armigera</name>
    <name type="common">Cotton bollworm</name>
    <name type="synonym">Heliothis armigera</name>
    <dbReference type="NCBI Taxonomy" id="29058"/>
    <lineage>
        <taxon>Eukaryota</taxon>
        <taxon>Metazoa</taxon>
        <taxon>Ecdysozoa</taxon>
        <taxon>Arthropoda</taxon>
        <taxon>Hexapoda</taxon>
        <taxon>Insecta</taxon>
        <taxon>Pterygota</taxon>
        <taxon>Neoptera</taxon>
        <taxon>Endopterygota</taxon>
        <taxon>Lepidoptera</taxon>
        <taxon>Glossata</taxon>
        <taxon>Ditrysia</taxon>
        <taxon>Noctuoidea</taxon>
        <taxon>Noctuidae</taxon>
        <taxon>Heliothinae</taxon>
        <taxon>Helicoverpa</taxon>
    </lineage>
</organism>
<accession>A0A2W1BHX8</accession>
<evidence type="ECO:0000313" key="11">
    <source>
        <dbReference type="EMBL" id="PZC73881.1"/>
    </source>
</evidence>
<dbReference type="InterPro" id="IPR025483">
    <property type="entry name" value="Lipase_euk"/>
</dbReference>
<reference evidence="11 12" key="1">
    <citation type="journal article" date="2017" name="BMC Biol.">
        <title>Genomic innovations, transcriptional plasticity and gene loss underlying the evolution and divergence of two highly polyphagous and invasive Helicoverpa pest species.</title>
        <authorList>
            <person name="Pearce S.L."/>
            <person name="Clarke D.F."/>
            <person name="East P.D."/>
            <person name="Elfekih S."/>
            <person name="Gordon K.H."/>
            <person name="Jermiin L.S."/>
            <person name="McGaughran A."/>
            <person name="Oakeshott J.G."/>
            <person name="Papanikolaou A."/>
            <person name="Perera O.P."/>
            <person name="Rane R.V."/>
            <person name="Richards S."/>
            <person name="Tay W.T."/>
            <person name="Walsh T.K."/>
            <person name="Anderson A."/>
            <person name="Anderson C.J."/>
            <person name="Asgari S."/>
            <person name="Board P.G."/>
            <person name="Bretschneider A."/>
            <person name="Campbell P.M."/>
            <person name="Chertemps T."/>
            <person name="Christeller J.T."/>
            <person name="Coppin C.W."/>
            <person name="Downes S.J."/>
            <person name="Duan G."/>
            <person name="Farnsworth C.A."/>
            <person name="Good R.T."/>
            <person name="Han L.B."/>
            <person name="Han Y.C."/>
            <person name="Hatje K."/>
            <person name="Horne I."/>
            <person name="Huang Y.P."/>
            <person name="Hughes D.S."/>
            <person name="Jacquin-Joly E."/>
            <person name="James W."/>
            <person name="Jhangiani S."/>
            <person name="Kollmar M."/>
            <person name="Kuwar S.S."/>
            <person name="Li S."/>
            <person name="Liu N.Y."/>
            <person name="Maibeche M.T."/>
            <person name="Miller J.R."/>
            <person name="Montagne N."/>
            <person name="Perry T."/>
            <person name="Qu J."/>
            <person name="Song S.V."/>
            <person name="Sutton G.G."/>
            <person name="Vogel H."/>
            <person name="Walenz B.P."/>
            <person name="Xu W."/>
            <person name="Zhang H.J."/>
            <person name="Zou Z."/>
            <person name="Batterham P."/>
            <person name="Edwards O.R."/>
            <person name="Feyereisen R."/>
            <person name="Gibbs R.A."/>
            <person name="Heckel D.G."/>
            <person name="McGrath A."/>
            <person name="Robin C."/>
            <person name="Scherer S.E."/>
            <person name="Worley K.C."/>
            <person name="Wu Y.D."/>
        </authorList>
    </citation>
    <scope>NUCLEOTIDE SEQUENCE [LARGE SCALE GENOMIC DNA]</scope>
    <source>
        <strain evidence="11">Harm_GR_Male_#8</strain>
        <tissue evidence="11">Whole organism</tissue>
    </source>
</reference>
<evidence type="ECO:0000256" key="3">
    <source>
        <dbReference type="ARBA" id="ARBA00022801"/>
    </source>
</evidence>
<dbReference type="AlphaFoldDB" id="A0A2W1BHX8"/>
<feature type="chain" id="PRO_5015905109" description="Lipase" evidence="9">
    <location>
        <begin position="17"/>
        <end position="389"/>
    </location>
</feature>
<keyword evidence="5" id="KW-0443">Lipid metabolism</keyword>
<dbReference type="Gene3D" id="3.40.50.1820">
    <property type="entry name" value="alpha/beta hydrolase"/>
    <property type="match status" value="1"/>
</dbReference>
<keyword evidence="3 7" id="KW-0378">Hydrolase</keyword>
<proteinExistence type="inferred from homology"/>
<evidence type="ECO:0000256" key="4">
    <source>
        <dbReference type="ARBA" id="ARBA00022963"/>
    </source>
</evidence>
<feature type="signal peptide" evidence="9">
    <location>
        <begin position="1"/>
        <end position="16"/>
    </location>
</feature>
<evidence type="ECO:0000256" key="8">
    <source>
        <dbReference type="PIRSR" id="PIRSR000862-1"/>
    </source>
</evidence>
<feature type="active site" description="Nucleophile" evidence="8">
    <location>
        <position position="160"/>
    </location>
</feature>
<gene>
    <name evidence="11" type="primary">HaOG200574</name>
    <name evidence="11" type="ORF">B5X24_HaOG200574</name>
</gene>
<dbReference type="FunFam" id="3.40.50.1820:FF:000057">
    <property type="entry name" value="Lipase"/>
    <property type="match status" value="1"/>
</dbReference>
<dbReference type="PIRSF" id="PIRSF000862">
    <property type="entry name" value="Steryl_ester_lip"/>
    <property type="match status" value="1"/>
</dbReference>
<feature type="domain" description="AB hydrolase-1" evidence="10">
    <location>
        <begin position="67"/>
        <end position="358"/>
    </location>
</feature>
<keyword evidence="2 9" id="KW-0732">Signal</keyword>
<dbReference type="InterPro" id="IPR000073">
    <property type="entry name" value="AB_hydrolase_1"/>
</dbReference>